<name>A0A926I3V6_9FIRM</name>
<sequence length="322" mass="35773">MISNTSLNEMGAILREAETILIFPHVSPDGDAIGSCAALCRAMRSEGKTAWILLDEPVPKYLSFMDTEFCTQDRGIIQNPDICICIDCSEDSRFRERADKFNEGRLKLCIDHHITSGSFGDYYYIDGDEAATAQIIYKLLTEMNIVIDKLIAESLYIGISTDTGSFQHSNTTSETHLIAAKLFERGIDHVKIIVNLYNNMSYKRIKLESEILSNMQLAAGGKVSVSYVTQDMLNRYDAVLEDCEGIVDTLKNIEGVEFAAFLKEKNGSVKVSMRAKSYGNVDKIAVKFGGGGHIKAAGCTLDIPMEKAVDLIKQELSNYWEN</sequence>
<dbReference type="Pfam" id="PF02272">
    <property type="entry name" value="DHHA1"/>
    <property type="match status" value="1"/>
</dbReference>
<dbReference type="GO" id="GO:0003676">
    <property type="term" value="F:nucleic acid binding"/>
    <property type="evidence" value="ECO:0007669"/>
    <property type="project" value="InterPro"/>
</dbReference>
<dbReference type="InterPro" id="IPR003156">
    <property type="entry name" value="DHHA1_dom"/>
</dbReference>
<dbReference type="PANTHER" id="PTHR47618:SF1">
    <property type="entry name" value="BIFUNCTIONAL OLIGORIBONUCLEASE AND PAP PHOSPHATASE NRNA"/>
    <property type="match status" value="1"/>
</dbReference>
<dbReference type="InterPro" id="IPR051319">
    <property type="entry name" value="Oligoribo/pAp-PDE_c-di-AMP_PDE"/>
</dbReference>
<dbReference type="EMBL" id="JACRTA010000001">
    <property type="protein sequence ID" value="MBC8567149.1"/>
    <property type="molecule type" value="Genomic_DNA"/>
</dbReference>
<dbReference type="PANTHER" id="PTHR47618">
    <property type="entry name" value="BIFUNCTIONAL OLIGORIBONUCLEASE AND PAP PHOSPHATASE NRNA"/>
    <property type="match status" value="1"/>
</dbReference>
<evidence type="ECO:0000259" key="2">
    <source>
        <dbReference type="Pfam" id="PF02272"/>
    </source>
</evidence>
<reference evidence="3" key="1">
    <citation type="submission" date="2020-08" db="EMBL/GenBank/DDBJ databases">
        <title>Genome public.</title>
        <authorList>
            <person name="Liu C."/>
            <person name="Sun Q."/>
        </authorList>
    </citation>
    <scope>NUCLEOTIDE SEQUENCE</scope>
    <source>
        <strain evidence="3">NSJ-24</strain>
    </source>
</reference>
<evidence type="ECO:0000313" key="3">
    <source>
        <dbReference type="EMBL" id="MBC8567149.1"/>
    </source>
</evidence>
<dbReference type="Gene3D" id="3.90.1640.10">
    <property type="entry name" value="inorganic pyrophosphatase (n-terminal core)"/>
    <property type="match status" value="1"/>
</dbReference>
<protein>
    <submittedName>
        <fullName evidence="3">Bifunctional oligoribonuclease/PAP phosphatase NrnA</fullName>
    </submittedName>
</protein>
<feature type="domain" description="DDH" evidence="1">
    <location>
        <begin position="20"/>
        <end position="159"/>
    </location>
</feature>
<dbReference type="AlphaFoldDB" id="A0A926I3V6"/>
<evidence type="ECO:0000313" key="4">
    <source>
        <dbReference type="Proteomes" id="UP000610862"/>
    </source>
</evidence>
<dbReference type="RefSeq" id="WP_187524703.1">
    <property type="nucleotide sequence ID" value="NZ_JACRTA010000001.1"/>
</dbReference>
<feature type="domain" description="DHHA1" evidence="2">
    <location>
        <begin position="227"/>
        <end position="317"/>
    </location>
</feature>
<proteinExistence type="predicted"/>
<comment type="caution">
    <text evidence="3">The sequence shown here is derived from an EMBL/GenBank/DDBJ whole genome shotgun (WGS) entry which is preliminary data.</text>
</comment>
<evidence type="ECO:0000259" key="1">
    <source>
        <dbReference type="Pfam" id="PF01368"/>
    </source>
</evidence>
<dbReference type="Gene3D" id="3.10.310.30">
    <property type="match status" value="1"/>
</dbReference>
<gene>
    <name evidence="3" type="ORF">H8692_00035</name>
</gene>
<organism evidence="3 4">
    <name type="scientific">Lentihominibacter hominis</name>
    <dbReference type="NCBI Taxonomy" id="2763645"/>
    <lineage>
        <taxon>Bacteria</taxon>
        <taxon>Bacillati</taxon>
        <taxon>Bacillota</taxon>
        <taxon>Clostridia</taxon>
        <taxon>Peptostreptococcales</taxon>
        <taxon>Anaerovoracaceae</taxon>
        <taxon>Lentihominibacter</taxon>
    </lineage>
</organism>
<dbReference type="InterPro" id="IPR001667">
    <property type="entry name" value="DDH_dom"/>
</dbReference>
<dbReference type="InterPro" id="IPR038763">
    <property type="entry name" value="DHH_sf"/>
</dbReference>
<dbReference type="SUPFAM" id="SSF64182">
    <property type="entry name" value="DHH phosphoesterases"/>
    <property type="match status" value="1"/>
</dbReference>
<keyword evidence="4" id="KW-1185">Reference proteome</keyword>
<dbReference type="Pfam" id="PF01368">
    <property type="entry name" value="DHH"/>
    <property type="match status" value="1"/>
</dbReference>
<accession>A0A926I3V6</accession>
<dbReference type="Proteomes" id="UP000610862">
    <property type="component" value="Unassembled WGS sequence"/>
</dbReference>